<evidence type="ECO:0000256" key="1">
    <source>
        <dbReference type="ARBA" id="ARBA00004651"/>
    </source>
</evidence>
<name>A0A0F9YJ28_9ZZZZ</name>
<dbReference type="EMBL" id="LAZR01000022">
    <property type="protein sequence ID" value="KKO04539.1"/>
    <property type="molecule type" value="Genomic_DNA"/>
</dbReference>
<keyword evidence="5 7" id="KW-1133">Transmembrane helix</keyword>
<dbReference type="PANTHER" id="PTHR34856:SF2">
    <property type="entry name" value="PROTEIN NRFD"/>
    <property type="match status" value="1"/>
</dbReference>
<dbReference type="PANTHER" id="PTHR34856">
    <property type="entry name" value="PROTEIN NRFD"/>
    <property type="match status" value="1"/>
</dbReference>
<keyword evidence="3" id="KW-1003">Cell membrane</keyword>
<comment type="subcellular location">
    <subcellularLocation>
        <location evidence="1">Cell membrane</location>
        <topology evidence="1">Multi-pass membrane protein</topology>
    </subcellularLocation>
</comment>
<keyword evidence="6 7" id="KW-0472">Membrane</keyword>
<feature type="transmembrane region" description="Helical" evidence="7">
    <location>
        <begin position="332"/>
        <end position="358"/>
    </location>
</feature>
<evidence type="ECO:0008006" key="9">
    <source>
        <dbReference type="Google" id="ProtNLM"/>
    </source>
</evidence>
<dbReference type="GO" id="GO:0005886">
    <property type="term" value="C:plasma membrane"/>
    <property type="evidence" value="ECO:0007669"/>
    <property type="project" value="UniProtKB-SubCell"/>
</dbReference>
<feature type="transmembrane region" description="Helical" evidence="7">
    <location>
        <begin position="55"/>
        <end position="73"/>
    </location>
</feature>
<evidence type="ECO:0000256" key="4">
    <source>
        <dbReference type="ARBA" id="ARBA00022692"/>
    </source>
</evidence>
<feature type="transmembrane region" description="Helical" evidence="7">
    <location>
        <begin position="93"/>
        <end position="116"/>
    </location>
</feature>
<feature type="transmembrane region" description="Helical" evidence="7">
    <location>
        <begin position="219"/>
        <end position="239"/>
    </location>
</feature>
<gene>
    <name evidence="8" type="ORF">LCGC14_0083660</name>
</gene>
<feature type="transmembrane region" description="Helical" evidence="7">
    <location>
        <begin position="187"/>
        <end position="207"/>
    </location>
</feature>
<reference evidence="8" key="1">
    <citation type="journal article" date="2015" name="Nature">
        <title>Complex archaea that bridge the gap between prokaryotes and eukaryotes.</title>
        <authorList>
            <person name="Spang A."/>
            <person name="Saw J.H."/>
            <person name="Jorgensen S.L."/>
            <person name="Zaremba-Niedzwiedzka K."/>
            <person name="Martijn J."/>
            <person name="Lind A.E."/>
            <person name="van Eijk R."/>
            <person name="Schleper C."/>
            <person name="Guy L."/>
            <person name="Ettema T.J."/>
        </authorList>
    </citation>
    <scope>NUCLEOTIDE SEQUENCE</scope>
</reference>
<organism evidence="8">
    <name type="scientific">marine sediment metagenome</name>
    <dbReference type="NCBI Taxonomy" id="412755"/>
    <lineage>
        <taxon>unclassified sequences</taxon>
        <taxon>metagenomes</taxon>
        <taxon>ecological metagenomes</taxon>
    </lineage>
</organism>
<protein>
    <recommendedName>
        <fullName evidence="9">Tetrathionate reductase subunit C</fullName>
    </recommendedName>
</protein>
<keyword evidence="4 7" id="KW-0812">Transmembrane</keyword>
<evidence type="ECO:0000313" key="8">
    <source>
        <dbReference type="EMBL" id="KKO04539.1"/>
    </source>
</evidence>
<proteinExistence type="inferred from homology"/>
<evidence type="ECO:0000256" key="3">
    <source>
        <dbReference type="ARBA" id="ARBA00022475"/>
    </source>
</evidence>
<evidence type="ECO:0000256" key="6">
    <source>
        <dbReference type="ARBA" id="ARBA00023136"/>
    </source>
</evidence>
<evidence type="ECO:0000256" key="7">
    <source>
        <dbReference type="SAM" id="Phobius"/>
    </source>
</evidence>
<dbReference type="InterPro" id="IPR005614">
    <property type="entry name" value="NrfD-like"/>
</dbReference>
<accession>A0A0F9YJ28</accession>
<feature type="transmembrane region" description="Helical" evidence="7">
    <location>
        <begin position="292"/>
        <end position="312"/>
    </location>
</feature>
<comment type="similarity">
    <text evidence="2">Belongs to the NrfD family.</text>
</comment>
<comment type="caution">
    <text evidence="8">The sequence shown here is derived from an EMBL/GenBank/DDBJ whole genome shotgun (WGS) entry which is preliminary data.</text>
</comment>
<dbReference type="AlphaFoldDB" id="A0A0F9YJ28"/>
<evidence type="ECO:0000256" key="2">
    <source>
        <dbReference type="ARBA" id="ARBA00008929"/>
    </source>
</evidence>
<feature type="transmembrane region" description="Helical" evidence="7">
    <location>
        <begin position="265"/>
        <end position="285"/>
    </location>
</feature>
<feature type="transmembrane region" description="Helical" evidence="7">
    <location>
        <begin position="147"/>
        <end position="167"/>
    </location>
</feature>
<feature type="transmembrane region" description="Helical" evidence="7">
    <location>
        <begin position="20"/>
        <end position="43"/>
    </location>
</feature>
<dbReference type="Pfam" id="PF03916">
    <property type="entry name" value="NrfD"/>
    <property type="match status" value="1"/>
</dbReference>
<dbReference type="InterPro" id="IPR052049">
    <property type="entry name" value="Electron_transfer_protein"/>
</dbReference>
<sequence>MNSLSIELIAPRYGIAWYPWAVQYFFLIALSYGALWLTVPGLIFGSDRWKPTARLALLAAMSTAVVAPVSLLADLHQPLRFWHFYAYPTPWSWMSLGSLFLPLYVGLVVALAWLVWREPLKAWADAPGLQGAVGRIAPLGGWKSPRWLVVLIGLAAIVMSLAVMLYTGAEVAVLKGRPLWHTEYLPAMFLLTGVIGAAGLVLVLNRFSGLRYLTGGNQMLAVILGTTVLAGLAAAGWFAQGLMLNEGSVAAALESVRLNPEWRGVAFWAAGAGVLLFLSAGLMVIIRPLRGFRWIVGLLALHVAWMFRWTVLMDVQTVARNSAGYNDYSISLGSQGLLGIVGTFGLWLAVVLIINLFVPWRAALGGHAEAPETSGIEGEPSYG</sequence>
<evidence type="ECO:0000256" key="5">
    <source>
        <dbReference type="ARBA" id="ARBA00022989"/>
    </source>
</evidence>
<dbReference type="Gene3D" id="1.20.1630.10">
    <property type="entry name" value="Formate dehydrogenase/DMSO reductase domain"/>
    <property type="match status" value="1"/>
</dbReference>